<accession>A0ABR8RP83</accession>
<sequence length="115" mass="12209">MTDARTWLDQVDARTNAATDGPWTYGGQGWVFGPSTEHTRDDDLLATVTDDETGVFIAHARTDLPAGTTALRAVLDLHADDGYGDCTGCGVDTYENAISWPCATVTAITTALEDA</sequence>
<evidence type="ECO:0000313" key="1">
    <source>
        <dbReference type="EMBL" id="MBD7949608.1"/>
    </source>
</evidence>
<organism evidence="1 2">
    <name type="scientific">Oerskovia rustica</name>
    <dbReference type="NCBI Taxonomy" id="2762237"/>
    <lineage>
        <taxon>Bacteria</taxon>
        <taxon>Bacillati</taxon>
        <taxon>Actinomycetota</taxon>
        <taxon>Actinomycetes</taxon>
        <taxon>Micrococcales</taxon>
        <taxon>Cellulomonadaceae</taxon>
        <taxon>Oerskovia</taxon>
    </lineage>
</organism>
<dbReference type="EMBL" id="JACSQQ010000005">
    <property type="protein sequence ID" value="MBD7949608.1"/>
    <property type="molecule type" value="Genomic_DNA"/>
</dbReference>
<proteinExistence type="predicted"/>
<comment type="caution">
    <text evidence="1">The sequence shown here is derived from an EMBL/GenBank/DDBJ whole genome shotgun (WGS) entry which is preliminary data.</text>
</comment>
<dbReference type="RefSeq" id="WP_191795015.1">
    <property type="nucleotide sequence ID" value="NZ_JACSQQ010000005.1"/>
</dbReference>
<dbReference type="Proteomes" id="UP000641803">
    <property type="component" value="Unassembled WGS sequence"/>
</dbReference>
<gene>
    <name evidence="1" type="ORF">H9652_04185</name>
</gene>
<reference evidence="1 2" key="1">
    <citation type="submission" date="2020-08" db="EMBL/GenBank/DDBJ databases">
        <title>A Genomic Blueprint of the Chicken Gut Microbiome.</title>
        <authorList>
            <person name="Gilroy R."/>
            <person name="Ravi A."/>
            <person name="Getino M."/>
            <person name="Pursley I."/>
            <person name="Horton D.L."/>
            <person name="Alikhan N.-F."/>
            <person name="Baker D."/>
            <person name="Gharbi K."/>
            <person name="Hall N."/>
            <person name="Watson M."/>
            <person name="Adriaenssens E.M."/>
            <person name="Foster-Nyarko E."/>
            <person name="Jarju S."/>
            <person name="Secka A."/>
            <person name="Antonio M."/>
            <person name="Oren A."/>
            <person name="Chaudhuri R."/>
            <person name="La Ragione R.M."/>
            <person name="Hildebrand F."/>
            <person name="Pallen M.J."/>
        </authorList>
    </citation>
    <scope>NUCLEOTIDE SEQUENCE [LARGE SCALE GENOMIC DNA]</scope>
    <source>
        <strain evidence="1 2">Sa4CUA1</strain>
    </source>
</reference>
<evidence type="ECO:0000313" key="2">
    <source>
        <dbReference type="Proteomes" id="UP000641803"/>
    </source>
</evidence>
<keyword evidence="2" id="KW-1185">Reference proteome</keyword>
<protein>
    <submittedName>
        <fullName evidence="1">Uncharacterized protein</fullName>
    </submittedName>
</protein>
<name>A0ABR8RP83_9CELL</name>